<dbReference type="PANTHER" id="PTHR35936:SF17">
    <property type="entry name" value="ARGININE-BINDING EXTRACELLULAR PROTEIN ARTP"/>
    <property type="match status" value="1"/>
</dbReference>
<protein>
    <submittedName>
        <fullName evidence="5">ABC transporter substrate-binding protein</fullName>
    </submittedName>
</protein>
<feature type="signal peptide" evidence="2">
    <location>
        <begin position="1"/>
        <end position="22"/>
    </location>
</feature>
<gene>
    <name evidence="5" type="ORF">ACFO0J_04580</name>
</gene>
<dbReference type="Gene3D" id="3.40.190.10">
    <property type="entry name" value="Periplasmic binding protein-like II"/>
    <property type="match status" value="2"/>
</dbReference>
<dbReference type="CDD" id="cd13530">
    <property type="entry name" value="PBP2_peptides_like"/>
    <property type="match status" value="1"/>
</dbReference>
<evidence type="ECO:0000256" key="2">
    <source>
        <dbReference type="SAM" id="SignalP"/>
    </source>
</evidence>
<feature type="domain" description="Ionotropic glutamate receptor C-terminal" evidence="4">
    <location>
        <begin position="33"/>
        <end position="256"/>
    </location>
</feature>
<evidence type="ECO:0000313" key="6">
    <source>
        <dbReference type="Proteomes" id="UP001595756"/>
    </source>
</evidence>
<accession>A0ABV8RV75</accession>
<comment type="caution">
    <text evidence="5">The sequence shown here is derived from an EMBL/GenBank/DDBJ whole genome shotgun (WGS) entry which is preliminary data.</text>
</comment>
<dbReference type="Pfam" id="PF00497">
    <property type="entry name" value="SBP_bac_3"/>
    <property type="match status" value="1"/>
</dbReference>
<evidence type="ECO:0000313" key="5">
    <source>
        <dbReference type="EMBL" id="MFC4297315.1"/>
    </source>
</evidence>
<evidence type="ECO:0000256" key="1">
    <source>
        <dbReference type="ARBA" id="ARBA00022729"/>
    </source>
</evidence>
<dbReference type="PANTHER" id="PTHR35936">
    <property type="entry name" value="MEMBRANE-BOUND LYTIC MUREIN TRANSGLYCOSYLASE F"/>
    <property type="match status" value="1"/>
</dbReference>
<feature type="domain" description="Solute-binding protein family 3/N-terminal" evidence="3">
    <location>
        <begin position="33"/>
        <end position="257"/>
    </location>
</feature>
<keyword evidence="1 2" id="KW-0732">Signal</keyword>
<dbReference type="InterPro" id="IPR001638">
    <property type="entry name" value="Solute-binding_3/MltF_N"/>
</dbReference>
<organism evidence="5 6">
    <name type="scientific">Castellaniella hirudinis</name>
    <dbReference type="NCBI Taxonomy" id="1144617"/>
    <lineage>
        <taxon>Bacteria</taxon>
        <taxon>Pseudomonadati</taxon>
        <taxon>Pseudomonadota</taxon>
        <taxon>Betaproteobacteria</taxon>
        <taxon>Burkholderiales</taxon>
        <taxon>Alcaligenaceae</taxon>
        <taxon>Castellaniella</taxon>
    </lineage>
</organism>
<dbReference type="EMBL" id="JBHSDY010000002">
    <property type="protein sequence ID" value="MFC4297315.1"/>
    <property type="molecule type" value="Genomic_DNA"/>
</dbReference>
<proteinExistence type="predicted"/>
<dbReference type="SMART" id="SM00079">
    <property type="entry name" value="PBPe"/>
    <property type="match status" value="1"/>
</dbReference>
<sequence>MKKACILGSVLSLGLFLNSAQARPLNEVLATKTLNVVTTASNPPHGFLDPGTNTLQGIMVDIAKGIAQHLGVSISFTNVPFAGLIPTLTSGRADLMAAPLFITEERAKVVDFTTPVYGWGEGIIMTADSKQHYPDFESLKGHKIGTLVDSVQYRMLKDMPGTTVSTYQDYPTLLADVRARRIEIGLIDPPSITYQIQSKSIPGLKLDEQYKPQNDWKIGGAVEKGNADLLAAVNKALEQMKQNGELHAILDKWGLSQLMVK</sequence>
<dbReference type="RefSeq" id="WP_376812002.1">
    <property type="nucleotide sequence ID" value="NZ_JBHSDY010000002.1"/>
</dbReference>
<dbReference type="Proteomes" id="UP001595756">
    <property type="component" value="Unassembled WGS sequence"/>
</dbReference>
<name>A0ABV8RV75_9BURK</name>
<dbReference type="SMART" id="SM00062">
    <property type="entry name" value="PBPb"/>
    <property type="match status" value="1"/>
</dbReference>
<reference evidence="6" key="1">
    <citation type="journal article" date="2019" name="Int. J. Syst. Evol. Microbiol.">
        <title>The Global Catalogue of Microorganisms (GCM) 10K type strain sequencing project: providing services to taxonomists for standard genome sequencing and annotation.</title>
        <authorList>
            <consortium name="The Broad Institute Genomics Platform"/>
            <consortium name="The Broad Institute Genome Sequencing Center for Infectious Disease"/>
            <person name="Wu L."/>
            <person name="Ma J."/>
        </authorList>
    </citation>
    <scope>NUCLEOTIDE SEQUENCE [LARGE SCALE GENOMIC DNA]</scope>
    <source>
        <strain evidence="6">CGMCC 1.19029</strain>
    </source>
</reference>
<dbReference type="SUPFAM" id="SSF53850">
    <property type="entry name" value="Periplasmic binding protein-like II"/>
    <property type="match status" value="1"/>
</dbReference>
<dbReference type="InterPro" id="IPR001320">
    <property type="entry name" value="Iontro_rcpt_C"/>
</dbReference>
<evidence type="ECO:0000259" key="3">
    <source>
        <dbReference type="SMART" id="SM00062"/>
    </source>
</evidence>
<keyword evidence="6" id="KW-1185">Reference proteome</keyword>
<feature type="chain" id="PRO_5046988979" evidence="2">
    <location>
        <begin position="23"/>
        <end position="261"/>
    </location>
</feature>
<evidence type="ECO:0000259" key="4">
    <source>
        <dbReference type="SMART" id="SM00079"/>
    </source>
</evidence>